<accession>A0ACD5H2V0</accession>
<sequence>MQVQSFATLDRAPEHDLFGLAVLIFQLLMEGTHPFAGVYKLPGDPPPMEKRIAEGYFPYGRKRVPVTPMPVAPPFEILHPMLQELFIRCFEDGYLNPGVRPDARTWASALSNAEDSLVTCAKNDQHRYSSHLSRCPWCDRASALGDRDPFPSQEAVKRG</sequence>
<protein>
    <submittedName>
        <fullName evidence="1">Uncharacterized protein</fullName>
    </submittedName>
</protein>
<keyword evidence="2" id="KW-1185">Reference proteome</keyword>
<dbReference type="EMBL" id="CP182909">
    <property type="protein sequence ID" value="XPM66819.1"/>
    <property type="molecule type" value="Genomic_DNA"/>
</dbReference>
<organism evidence="1 2">
    <name type="scientific">Desertifilum tharense IPPAS B-1220</name>
    <dbReference type="NCBI Taxonomy" id="1781255"/>
    <lineage>
        <taxon>Bacteria</taxon>
        <taxon>Bacillati</taxon>
        <taxon>Cyanobacteriota</taxon>
        <taxon>Cyanophyceae</taxon>
        <taxon>Desertifilales</taxon>
        <taxon>Desertifilaceae</taxon>
        <taxon>Desertifilum</taxon>
    </lineage>
</organism>
<evidence type="ECO:0000313" key="1">
    <source>
        <dbReference type="EMBL" id="XPM66819.1"/>
    </source>
</evidence>
<reference evidence="1 2" key="1">
    <citation type="journal article" date="2016" name="Genome Announc.">
        <title>Draft Genome Sequence of the Thermotolerant Cyanobacterium Desertifilum sp. IPPAS B-1220.</title>
        <authorList>
            <person name="Mironov K.S."/>
            <person name="Sinetova M.A."/>
            <person name="Bolatkhan K."/>
            <person name="Zayadan B.K."/>
            <person name="Ustinova V.V."/>
            <person name="Kupriyanova E.V."/>
            <person name="Skrypnik A.N."/>
            <person name="Gogoleva N.E."/>
            <person name="Gogolev Y.V."/>
            <person name="Los D.A."/>
        </authorList>
    </citation>
    <scope>NUCLEOTIDE SEQUENCE [LARGE SCALE GENOMIC DNA]</scope>
    <source>
        <strain evidence="1 2">IPPAS B-1220</strain>
    </source>
</reference>
<proteinExistence type="predicted"/>
<gene>
    <name evidence="1" type="ORF">BH720_017420</name>
</gene>
<name>A0ACD5H2V0_9CYAN</name>
<evidence type="ECO:0000313" key="2">
    <source>
        <dbReference type="Proteomes" id="UP000095472"/>
    </source>
</evidence>
<dbReference type="Proteomes" id="UP000095472">
    <property type="component" value="Chromosome"/>
</dbReference>